<evidence type="ECO:0000256" key="4">
    <source>
        <dbReference type="ARBA" id="ARBA00022989"/>
    </source>
</evidence>
<dbReference type="PANTHER" id="PTHR46378:SF1">
    <property type="entry name" value="STEROL REGULATORY ELEMENT-BINDING PROTEIN CLEAVAGE-ACTIVATING PROTEIN"/>
    <property type="match status" value="1"/>
</dbReference>
<evidence type="ECO:0000313" key="9">
    <source>
        <dbReference type="Proteomes" id="UP000001307"/>
    </source>
</evidence>
<evidence type="ECO:0000256" key="3">
    <source>
        <dbReference type="ARBA" id="ARBA00022824"/>
    </source>
</evidence>
<dbReference type="GO" id="GO:0000139">
    <property type="term" value="C:Golgi membrane"/>
    <property type="evidence" value="ECO:0007669"/>
    <property type="project" value="InterPro"/>
</dbReference>
<keyword evidence="2 7" id="KW-0812">Transmembrane</keyword>
<keyword evidence="6" id="KW-0325">Glycoprotein</keyword>
<gene>
    <name evidence="8" type="ORF">GSOID_T00000995001</name>
</gene>
<dbReference type="InParanoid" id="E4WQZ5"/>
<evidence type="ECO:0000256" key="5">
    <source>
        <dbReference type="ARBA" id="ARBA00023136"/>
    </source>
</evidence>
<organism evidence="8">
    <name type="scientific">Oikopleura dioica</name>
    <name type="common">Tunicate</name>
    <dbReference type="NCBI Taxonomy" id="34765"/>
    <lineage>
        <taxon>Eukaryota</taxon>
        <taxon>Metazoa</taxon>
        <taxon>Chordata</taxon>
        <taxon>Tunicata</taxon>
        <taxon>Appendicularia</taxon>
        <taxon>Copelata</taxon>
        <taxon>Oikopleuridae</taxon>
        <taxon>Oikopleura</taxon>
    </lineage>
</organism>
<evidence type="ECO:0000256" key="7">
    <source>
        <dbReference type="SAM" id="Phobius"/>
    </source>
</evidence>
<proteinExistence type="predicted"/>
<dbReference type="GO" id="GO:0005789">
    <property type="term" value="C:endoplasmic reticulum membrane"/>
    <property type="evidence" value="ECO:0007669"/>
    <property type="project" value="UniProtKB-SubCell"/>
</dbReference>
<dbReference type="Gene3D" id="2.130.10.10">
    <property type="entry name" value="YVTN repeat-like/Quinoprotein amine dehydrogenase"/>
    <property type="match status" value="1"/>
</dbReference>
<dbReference type="OrthoDB" id="10441998at2759"/>
<keyword evidence="9" id="KW-1185">Reference proteome</keyword>
<evidence type="ECO:0000313" key="8">
    <source>
        <dbReference type="EMBL" id="CBY20984.1"/>
    </source>
</evidence>
<dbReference type="SUPFAM" id="SSF50978">
    <property type="entry name" value="WD40 repeat-like"/>
    <property type="match status" value="1"/>
</dbReference>
<feature type="transmembrane region" description="Helical" evidence="7">
    <location>
        <begin position="21"/>
        <end position="39"/>
    </location>
</feature>
<dbReference type="GO" id="GO:0045540">
    <property type="term" value="P:regulation of cholesterol biosynthetic process"/>
    <property type="evidence" value="ECO:0007669"/>
    <property type="project" value="TreeGrafter"/>
</dbReference>
<evidence type="ECO:0000256" key="2">
    <source>
        <dbReference type="ARBA" id="ARBA00022692"/>
    </source>
</evidence>
<dbReference type="EMBL" id="FN653015">
    <property type="protein sequence ID" value="CBY20984.1"/>
    <property type="molecule type" value="Genomic_DNA"/>
</dbReference>
<dbReference type="Proteomes" id="UP000001307">
    <property type="component" value="Unassembled WGS sequence"/>
</dbReference>
<name>E4WQZ5_OIKDI</name>
<dbReference type="InterPro" id="IPR030225">
    <property type="entry name" value="SCAP"/>
</dbReference>
<comment type="subcellular location">
    <subcellularLocation>
        <location evidence="1">Endoplasmic reticulum membrane</location>
        <topology evidence="1">Multi-pass membrane protein</topology>
    </subcellularLocation>
</comment>
<protein>
    <submittedName>
        <fullName evidence="8">Uncharacterized protein</fullName>
    </submittedName>
</protein>
<dbReference type="PANTHER" id="PTHR46378">
    <property type="entry name" value="STEROL REGULATORY ELEMENT-BINDING PROTEIN CLEAVAGE-ACTIVATING PROTEIN"/>
    <property type="match status" value="1"/>
</dbReference>
<dbReference type="GO" id="GO:0032936">
    <property type="term" value="C:SREBP-SCAP complex"/>
    <property type="evidence" value="ECO:0007669"/>
    <property type="project" value="TreeGrafter"/>
</dbReference>
<feature type="transmembrane region" description="Helical" evidence="7">
    <location>
        <begin position="114"/>
        <end position="132"/>
    </location>
</feature>
<dbReference type="GO" id="GO:0032933">
    <property type="term" value="P:SREBP signaling pathway"/>
    <property type="evidence" value="ECO:0007669"/>
    <property type="project" value="InterPro"/>
</dbReference>
<evidence type="ECO:0000256" key="6">
    <source>
        <dbReference type="ARBA" id="ARBA00023180"/>
    </source>
</evidence>
<dbReference type="InterPro" id="IPR036322">
    <property type="entry name" value="WD40_repeat_dom_sf"/>
</dbReference>
<dbReference type="GO" id="GO:0032934">
    <property type="term" value="F:sterol binding"/>
    <property type="evidence" value="ECO:0007669"/>
    <property type="project" value="InterPro"/>
</dbReference>
<accession>E4WQZ5</accession>
<keyword evidence="3" id="KW-0256">Endoplasmic reticulum</keyword>
<evidence type="ECO:0000256" key="1">
    <source>
        <dbReference type="ARBA" id="ARBA00004477"/>
    </source>
</evidence>
<keyword evidence="5 7" id="KW-0472">Membrane</keyword>
<dbReference type="InterPro" id="IPR015943">
    <property type="entry name" value="WD40/YVTN_repeat-like_dom_sf"/>
</dbReference>
<sequence>MEGVLKPLRIRLLQSWAHKAIIQKIMMILFVSWVCYRVFVNPNDDEHYFSDNLVNRNFDFAKLPWAYAFQLYSRDIRGKHLTFLPRIRVPFQPNGSRPVDPFQNSANFKISRSFNVSWTLILLFVAFALAIFKMHQAYARKSKINKTFVEYFGSGKSAFDELKLEKRVELKLTIEHIAQDLKTGHFLLVDVSGSITVYDAKTDKIVAKSSAKPAQFLPYHVPESVGFNINLETSKFSPRRQSFELPDNSFITNDETIWSVGIHKNTIILGLSSGNAKILEISKNTSDKAPQVLLKFSYLLDRSGVSFIITRDDEKAFIAISIEGSMRKFSIEPHFHALEVQHGTPGVTVVRAMGERIVTGSLNGTVTVLNEDCKTDHVCNGHNYPITALNLFKNGKSSSDITAMSADQSGEVRIWTLLSGRCQFVLGNYAGMISNVWPLKDILVAMTQSGRVLIWTHRSGHFKQSFKVGDSSNGGGIVLNQNLLIAAFDQKIGFIDLDLKNKKKISIAAEMSIRERNFKIRFDASNTLLLKLILKVNSDDSFSFVSGADR</sequence>
<dbReference type="AlphaFoldDB" id="E4WQZ5"/>
<keyword evidence="4 7" id="KW-1133">Transmembrane helix</keyword>
<reference evidence="8" key="1">
    <citation type="journal article" date="2010" name="Science">
        <title>Plasticity of animal genome architecture unmasked by rapid evolution of a pelagic tunicate.</title>
        <authorList>
            <person name="Denoeud F."/>
            <person name="Henriet S."/>
            <person name="Mungpakdee S."/>
            <person name="Aury J.M."/>
            <person name="Da Silva C."/>
            <person name="Brinkmann H."/>
            <person name="Mikhaleva J."/>
            <person name="Olsen L.C."/>
            <person name="Jubin C."/>
            <person name="Canestro C."/>
            <person name="Bouquet J.M."/>
            <person name="Danks G."/>
            <person name="Poulain J."/>
            <person name="Campsteijn C."/>
            <person name="Adamski M."/>
            <person name="Cross I."/>
            <person name="Yadetie F."/>
            <person name="Muffato M."/>
            <person name="Louis A."/>
            <person name="Butcher S."/>
            <person name="Tsagkogeorga G."/>
            <person name="Konrad A."/>
            <person name="Singh S."/>
            <person name="Jensen M.F."/>
            <person name="Cong E.H."/>
            <person name="Eikeseth-Otteraa H."/>
            <person name="Noel B."/>
            <person name="Anthouard V."/>
            <person name="Porcel B.M."/>
            <person name="Kachouri-Lafond R."/>
            <person name="Nishino A."/>
            <person name="Ugolini M."/>
            <person name="Chourrout P."/>
            <person name="Nishida H."/>
            <person name="Aasland R."/>
            <person name="Huzurbazar S."/>
            <person name="Westhof E."/>
            <person name="Delsuc F."/>
            <person name="Lehrach H."/>
            <person name="Reinhardt R."/>
            <person name="Weissenbach J."/>
            <person name="Roy S.W."/>
            <person name="Artiguenave F."/>
            <person name="Postlethwait J.H."/>
            <person name="Manak J.R."/>
            <person name="Thompson E.M."/>
            <person name="Jaillon O."/>
            <person name="Du Pasquier L."/>
            <person name="Boudinot P."/>
            <person name="Liberles D.A."/>
            <person name="Volff J.N."/>
            <person name="Philippe H."/>
            <person name="Lenhard B."/>
            <person name="Roest Crollius H."/>
            <person name="Wincker P."/>
            <person name="Chourrout D."/>
        </authorList>
    </citation>
    <scope>NUCLEOTIDE SEQUENCE [LARGE SCALE GENOMIC DNA]</scope>
</reference>